<dbReference type="AlphaFoldDB" id="A0A0F9EY09"/>
<dbReference type="EMBL" id="LAZR01023299">
    <property type="protein sequence ID" value="KKL78983.1"/>
    <property type="molecule type" value="Genomic_DNA"/>
</dbReference>
<comment type="caution">
    <text evidence="1">The sequence shown here is derived from an EMBL/GenBank/DDBJ whole genome shotgun (WGS) entry which is preliminary data.</text>
</comment>
<reference evidence="1" key="1">
    <citation type="journal article" date="2015" name="Nature">
        <title>Complex archaea that bridge the gap between prokaryotes and eukaryotes.</title>
        <authorList>
            <person name="Spang A."/>
            <person name="Saw J.H."/>
            <person name="Jorgensen S.L."/>
            <person name="Zaremba-Niedzwiedzka K."/>
            <person name="Martijn J."/>
            <person name="Lind A.E."/>
            <person name="van Eijk R."/>
            <person name="Schleper C."/>
            <person name="Guy L."/>
            <person name="Ettema T.J."/>
        </authorList>
    </citation>
    <scope>NUCLEOTIDE SEQUENCE</scope>
</reference>
<protein>
    <submittedName>
        <fullName evidence="1">Uncharacterized protein</fullName>
    </submittedName>
</protein>
<accession>A0A0F9EY09</accession>
<organism evidence="1">
    <name type="scientific">marine sediment metagenome</name>
    <dbReference type="NCBI Taxonomy" id="412755"/>
    <lineage>
        <taxon>unclassified sequences</taxon>
        <taxon>metagenomes</taxon>
        <taxon>ecological metagenomes</taxon>
    </lineage>
</organism>
<sequence>MLNVDEVNNCLIFDCPEEGGIELIFPVGGDGSNMRASIFVNDEDAQKLINIIQNKLNARL</sequence>
<evidence type="ECO:0000313" key="1">
    <source>
        <dbReference type="EMBL" id="KKL78983.1"/>
    </source>
</evidence>
<gene>
    <name evidence="1" type="ORF">LCGC14_2019380</name>
</gene>
<proteinExistence type="predicted"/>
<name>A0A0F9EY09_9ZZZZ</name>